<evidence type="ECO:0000256" key="1">
    <source>
        <dbReference type="ARBA" id="ARBA00004935"/>
    </source>
</evidence>
<dbReference type="PANTHER" id="PTHR11926">
    <property type="entry name" value="GLUCOSYL/GLUCURONOSYL TRANSFERASES"/>
    <property type="match status" value="1"/>
</dbReference>
<evidence type="ECO:0000256" key="4">
    <source>
        <dbReference type="ARBA" id="ARBA00047606"/>
    </source>
</evidence>
<dbReference type="AlphaFoldDB" id="A0A6A6L4B3"/>
<gene>
    <name evidence="7" type="ORF">GH714_036663</name>
</gene>
<comment type="pathway">
    <text evidence="1">Pigment biosynthesis; anthocyanin biosynthesis.</text>
</comment>
<evidence type="ECO:0000256" key="6">
    <source>
        <dbReference type="RuleBase" id="RU362057"/>
    </source>
</evidence>
<keyword evidence="5" id="KW-0328">Glycosyltransferase</keyword>
<evidence type="ECO:0000313" key="7">
    <source>
        <dbReference type="EMBL" id="KAF2296191.1"/>
    </source>
</evidence>
<evidence type="ECO:0000313" key="8">
    <source>
        <dbReference type="Proteomes" id="UP000467840"/>
    </source>
</evidence>
<protein>
    <recommendedName>
        <fullName evidence="6">Glycosyltransferase</fullName>
        <ecNumber evidence="6">2.4.1.-</ecNumber>
    </recommendedName>
</protein>
<dbReference type="GO" id="GO:0009718">
    <property type="term" value="P:anthocyanin-containing compound biosynthetic process"/>
    <property type="evidence" value="ECO:0007669"/>
    <property type="project" value="UniProtKB-UniPathway"/>
</dbReference>
<keyword evidence="8" id="KW-1185">Reference proteome</keyword>
<evidence type="ECO:0000256" key="3">
    <source>
        <dbReference type="ARBA" id="ARBA00022679"/>
    </source>
</evidence>
<dbReference type="InterPro" id="IPR035595">
    <property type="entry name" value="UDP_glycos_trans_CS"/>
</dbReference>
<name>A0A6A6L4B3_HEVBR</name>
<dbReference type="UniPathway" id="UPA00009"/>
<dbReference type="CDD" id="cd03784">
    <property type="entry name" value="GT1_Gtf-like"/>
    <property type="match status" value="1"/>
</dbReference>
<keyword evidence="3 5" id="KW-0808">Transferase</keyword>
<evidence type="ECO:0000256" key="5">
    <source>
        <dbReference type="RuleBase" id="RU003718"/>
    </source>
</evidence>
<dbReference type="Proteomes" id="UP000467840">
    <property type="component" value="Chromosome 7"/>
</dbReference>
<dbReference type="GO" id="GO:0047213">
    <property type="term" value="F:anthocyanidin 3-O-glucosyltransferase activity"/>
    <property type="evidence" value="ECO:0007669"/>
    <property type="project" value="UniProtKB-EC"/>
</dbReference>
<dbReference type="FunFam" id="3.40.50.2000:FF:000040">
    <property type="entry name" value="UDP-glycosyltransferase 76C1"/>
    <property type="match status" value="1"/>
</dbReference>
<comment type="caution">
    <text evidence="7">The sequence shown here is derived from an EMBL/GenBank/DDBJ whole genome shotgun (WGS) entry which is preliminary data.</text>
</comment>
<dbReference type="Pfam" id="PF00201">
    <property type="entry name" value="UDPGT"/>
    <property type="match status" value="1"/>
</dbReference>
<dbReference type="SUPFAM" id="SSF53756">
    <property type="entry name" value="UDP-Glycosyltransferase/glycogen phosphorylase"/>
    <property type="match status" value="1"/>
</dbReference>
<dbReference type="GO" id="GO:0080044">
    <property type="term" value="F:quercetin 7-O-glucosyltransferase activity"/>
    <property type="evidence" value="ECO:0007669"/>
    <property type="project" value="TreeGrafter"/>
</dbReference>
<sequence length="516" mass="58879">MEQGSIPSPHILIFPAQGQGHVNATLKLAELLSLAGFKITFINFQYVHERLVRNTDVEARFSKYHGFQFKTIPVCRPDDPQRTERWRKLSVKSKPIFKRMVIESKPTVNYIIGDGVLGFVHDVAVEIGIPAIQMHCVSACSFWTFFSIPDVVAAHQLPIKGIPTIICHPFLNDLFIPFNCITYGSNLLKLKGKEDMDRLITKVPGMETFLRCRDLPAGFCQVSDISDPNLLFITNEIRKSQALIINTFEELEGPILSQIRTRYPKIYTIGPLHEHLKTKLRSIGKQELYSSSNSLWKVDGTCITWLDNQPSQSILYVSFGSSTIMTRDQLMEFWYGLVNSKKFLWVIRPESVINQDGDNLGEIPEKLQEGGKERGYVVKWAPQEEVLAHKAIGGFLTHSGWNSTLESIAAGVPMICWPYFGDQQVNSRYVSEIWKLGLDMKDVCDRRVVEKMVNDLMVDRREEYVKSTARMQELARKSVSEDGSSSCCLNRLIEDIRLMNKKAYASDNDKDKKYFF</sequence>
<comment type="similarity">
    <text evidence="2 5">Belongs to the UDP-glycosyltransferase family.</text>
</comment>
<dbReference type="Gene3D" id="3.40.50.2000">
    <property type="entry name" value="Glycogen Phosphorylase B"/>
    <property type="match status" value="2"/>
</dbReference>
<reference evidence="7 8" key="1">
    <citation type="journal article" date="2020" name="Mol. Plant">
        <title>The Chromosome-Based Rubber Tree Genome Provides New Insights into Spurge Genome Evolution and Rubber Biosynthesis.</title>
        <authorList>
            <person name="Liu J."/>
            <person name="Shi C."/>
            <person name="Shi C.C."/>
            <person name="Li W."/>
            <person name="Zhang Q.J."/>
            <person name="Zhang Y."/>
            <person name="Li K."/>
            <person name="Lu H.F."/>
            <person name="Shi C."/>
            <person name="Zhu S.T."/>
            <person name="Xiao Z.Y."/>
            <person name="Nan H."/>
            <person name="Yue Y."/>
            <person name="Zhu X.G."/>
            <person name="Wu Y."/>
            <person name="Hong X.N."/>
            <person name="Fan G.Y."/>
            <person name="Tong Y."/>
            <person name="Zhang D."/>
            <person name="Mao C.L."/>
            <person name="Liu Y.L."/>
            <person name="Hao S.J."/>
            <person name="Liu W.Q."/>
            <person name="Lv M.Q."/>
            <person name="Zhang H.B."/>
            <person name="Liu Y."/>
            <person name="Hu-Tang G.R."/>
            <person name="Wang J.P."/>
            <person name="Wang J.H."/>
            <person name="Sun Y.H."/>
            <person name="Ni S.B."/>
            <person name="Chen W.B."/>
            <person name="Zhang X.C."/>
            <person name="Jiao Y.N."/>
            <person name="Eichler E.E."/>
            <person name="Li G.H."/>
            <person name="Liu X."/>
            <person name="Gao L.Z."/>
        </authorList>
    </citation>
    <scope>NUCLEOTIDE SEQUENCE [LARGE SCALE GENOMIC DNA]</scope>
    <source>
        <strain evidence="8">cv. GT1</strain>
        <tissue evidence="7">Leaf</tissue>
    </source>
</reference>
<organism evidence="7 8">
    <name type="scientific">Hevea brasiliensis</name>
    <name type="common">Para rubber tree</name>
    <name type="synonym">Siphonia brasiliensis</name>
    <dbReference type="NCBI Taxonomy" id="3981"/>
    <lineage>
        <taxon>Eukaryota</taxon>
        <taxon>Viridiplantae</taxon>
        <taxon>Streptophyta</taxon>
        <taxon>Embryophyta</taxon>
        <taxon>Tracheophyta</taxon>
        <taxon>Spermatophyta</taxon>
        <taxon>Magnoliopsida</taxon>
        <taxon>eudicotyledons</taxon>
        <taxon>Gunneridae</taxon>
        <taxon>Pentapetalae</taxon>
        <taxon>rosids</taxon>
        <taxon>fabids</taxon>
        <taxon>Malpighiales</taxon>
        <taxon>Euphorbiaceae</taxon>
        <taxon>Crotonoideae</taxon>
        <taxon>Micrandreae</taxon>
        <taxon>Hevea</taxon>
    </lineage>
</organism>
<dbReference type="PROSITE" id="PS00375">
    <property type="entry name" value="UDPGT"/>
    <property type="match status" value="1"/>
</dbReference>
<dbReference type="EC" id="2.4.1.-" evidence="6"/>
<dbReference type="PANTHER" id="PTHR11926:SF1392">
    <property type="entry name" value="GLYCOSYLTRANSFERASE"/>
    <property type="match status" value="1"/>
</dbReference>
<dbReference type="EMBL" id="JAAGAX010000013">
    <property type="protein sequence ID" value="KAF2296191.1"/>
    <property type="molecule type" value="Genomic_DNA"/>
</dbReference>
<evidence type="ECO:0000256" key="2">
    <source>
        <dbReference type="ARBA" id="ARBA00009995"/>
    </source>
</evidence>
<proteinExistence type="inferred from homology"/>
<dbReference type="GO" id="GO:0080043">
    <property type="term" value="F:quercetin 3-O-glucosyltransferase activity"/>
    <property type="evidence" value="ECO:0007669"/>
    <property type="project" value="TreeGrafter"/>
</dbReference>
<dbReference type="InterPro" id="IPR002213">
    <property type="entry name" value="UDP_glucos_trans"/>
</dbReference>
<accession>A0A6A6L4B3</accession>
<comment type="catalytic activity">
    <reaction evidence="4">
        <text>an anthocyanidin + UDP-alpha-D-glucose + H(+) = an anthocyanidin 3-O-beta-D-glucoside + UDP</text>
        <dbReference type="Rhea" id="RHEA:20093"/>
        <dbReference type="ChEBI" id="CHEBI:15378"/>
        <dbReference type="ChEBI" id="CHEBI:16307"/>
        <dbReference type="ChEBI" id="CHEBI:58223"/>
        <dbReference type="ChEBI" id="CHEBI:58885"/>
        <dbReference type="ChEBI" id="CHEBI:143576"/>
        <dbReference type="EC" id="2.4.1.115"/>
    </reaction>
</comment>